<sequence length="199" mass="23100">MISGLWAEQLAEVRNIKEQIESINKTSQDKSKELAQLKQWVKEFDEAIVKRTRSNNITTIGNVLWKISDFEEKMADAKENDTVLHSPVFYSSQYGYKLRVEIRLNGLGQWTGRHMTASLQVLEGEWDPLLQWPFNQKVSLILHDQTKPPDKVNDLVKHLAEGQQKEDPAGLHVFIPHDMLRRYNYVVNNIMFLEARVAN</sequence>
<feature type="domain" description="MATH" evidence="1">
    <location>
        <begin position="60"/>
        <end position="197"/>
    </location>
</feature>
<gene>
    <name evidence="2" type="ORF">L9F63_014201</name>
</gene>
<organism evidence="2 3">
    <name type="scientific">Diploptera punctata</name>
    <name type="common">Pacific beetle cockroach</name>
    <dbReference type="NCBI Taxonomy" id="6984"/>
    <lineage>
        <taxon>Eukaryota</taxon>
        <taxon>Metazoa</taxon>
        <taxon>Ecdysozoa</taxon>
        <taxon>Arthropoda</taxon>
        <taxon>Hexapoda</taxon>
        <taxon>Insecta</taxon>
        <taxon>Pterygota</taxon>
        <taxon>Neoptera</taxon>
        <taxon>Polyneoptera</taxon>
        <taxon>Dictyoptera</taxon>
        <taxon>Blattodea</taxon>
        <taxon>Blaberoidea</taxon>
        <taxon>Blaberidae</taxon>
        <taxon>Diplopterinae</taxon>
        <taxon>Diploptera</taxon>
    </lineage>
</organism>
<dbReference type="Proteomes" id="UP001233999">
    <property type="component" value="Unassembled WGS sequence"/>
</dbReference>
<evidence type="ECO:0000313" key="2">
    <source>
        <dbReference type="EMBL" id="KAJ9594378.1"/>
    </source>
</evidence>
<dbReference type="PROSITE" id="PS50144">
    <property type="entry name" value="MATH"/>
    <property type="match status" value="1"/>
</dbReference>
<dbReference type="GO" id="GO:0043122">
    <property type="term" value="P:regulation of canonical NF-kappaB signal transduction"/>
    <property type="evidence" value="ECO:0007669"/>
    <property type="project" value="TreeGrafter"/>
</dbReference>
<dbReference type="PANTHER" id="PTHR10131:SF138">
    <property type="entry name" value="RE66324P"/>
    <property type="match status" value="1"/>
</dbReference>
<dbReference type="Gene3D" id="2.60.210.10">
    <property type="entry name" value="Apoptosis, Tumor Necrosis Factor Receptor Associated Protein 2, Chain A"/>
    <property type="match status" value="1"/>
</dbReference>
<proteinExistence type="predicted"/>
<dbReference type="InterPro" id="IPR008974">
    <property type="entry name" value="TRAF-like"/>
</dbReference>
<dbReference type="EMBL" id="JASPKZ010003049">
    <property type="protein sequence ID" value="KAJ9594378.1"/>
    <property type="molecule type" value="Genomic_DNA"/>
</dbReference>
<reference evidence="2" key="1">
    <citation type="journal article" date="2023" name="IScience">
        <title>Live-bearing cockroach genome reveals convergent evolutionary mechanisms linked to viviparity in insects and beyond.</title>
        <authorList>
            <person name="Fouks B."/>
            <person name="Harrison M.C."/>
            <person name="Mikhailova A.A."/>
            <person name="Marchal E."/>
            <person name="English S."/>
            <person name="Carruthers M."/>
            <person name="Jennings E.C."/>
            <person name="Chiamaka E.L."/>
            <person name="Frigard R.A."/>
            <person name="Pippel M."/>
            <person name="Attardo G.M."/>
            <person name="Benoit J.B."/>
            <person name="Bornberg-Bauer E."/>
            <person name="Tobe S.S."/>
        </authorList>
    </citation>
    <scope>NUCLEOTIDE SEQUENCE</scope>
    <source>
        <strain evidence="2">Stay&amp;Tobe</strain>
    </source>
</reference>
<dbReference type="GO" id="GO:0005164">
    <property type="term" value="F:tumor necrosis factor receptor binding"/>
    <property type="evidence" value="ECO:0007669"/>
    <property type="project" value="TreeGrafter"/>
</dbReference>
<comment type="caution">
    <text evidence="2">The sequence shown here is derived from an EMBL/GenBank/DDBJ whole genome shotgun (WGS) entry which is preliminary data.</text>
</comment>
<dbReference type="PANTHER" id="PTHR10131">
    <property type="entry name" value="TNF RECEPTOR ASSOCIATED FACTOR"/>
    <property type="match status" value="1"/>
</dbReference>
<name>A0AAD8A8J3_DIPPU</name>
<accession>A0AAD8A8J3</accession>
<dbReference type="GO" id="GO:0009898">
    <property type="term" value="C:cytoplasmic side of plasma membrane"/>
    <property type="evidence" value="ECO:0007669"/>
    <property type="project" value="TreeGrafter"/>
</dbReference>
<protein>
    <recommendedName>
        <fullName evidence="1">MATH domain-containing protein</fullName>
    </recommendedName>
</protein>
<evidence type="ECO:0000313" key="3">
    <source>
        <dbReference type="Proteomes" id="UP001233999"/>
    </source>
</evidence>
<reference evidence="2" key="2">
    <citation type="submission" date="2023-05" db="EMBL/GenBank/DDBJ databases">
        <authorList>
            <person name="Fouks B."/>
        </authorList>
    </citation>
    <scope>NUCLEOTIDE SEQUENCE</scope>
    <source>
        <strain evidence="2">Stay&amp;Tobe</strain>
        <tissue evidence="2">Testes</tissue>
    </source>
</reference>
<dbReference type="Pfam" id="PF22486">
    <property type="entry name" value="MATH_2"/>
    <property type="match status" value="1"/>
</dbReference>
<evidence type="ECO:0000259" key="1">
    <source>
        <dbReference type="PROSITE" id="PS50144"/>
    </source>
</evidence>
<dbReference type="AlphaFoldDB" id="A0AAD8A8J3"/>
<keyword evidence="3" id="KW-1185">Reference proteome</keyword>
<dbReference type="InterPro" id="IPR002083">
    <property type="entry name" value="MATH/TRAF_dom"/>
</dbReference>
<dbReference type="SUPFAM" id="SSF49599">
    <property type="entry name" value="TRAF domain-like"/>
    <property type="match status" value="1"/>
</dbReference>